<reference evidence="5" key="1">
    <citation type="submission" date="2021-10" db="EMBL/GenBank/DDBJ databases">
        <title>The complete genome sequence of Leeia sp. TBRC 13508.</title>
        <authorList>
            <person name="Charoenyingcharoen P."/>
            <person name="Yukphan P."/>
        </authorList>
    </citation>
    <scope>NUCLEOTIDE SEQUENCE</scope>
    <source>
        <strain evidence="5">TBRC 13508</strain>
    </source>
</reference>
<gene>
    <name evidence="5" type="ORF">LIN78_13840</name>
</gene>
<dbReference type="Gene3D" id="1.10.10.10">
    <property type="entry name" value="Winged helix-like DNA-binding domain superfamily/Winged helix DNA-binding domain"/>
    <property type="match status" value="1"/>
</dbReference>
<dbReference type="PRINTS" id="PR00033">
    <property type="entry name" value="HTHASNC"/>
</dbReference>
<dbReference type="RefSeq" id="WP_227181433.1">
    <property type="nucleotide sequence ID" value="NZ_JAJBZT010000008.1"/>
</dbReference>
<dbReference type="Gene3D" id="3.30.70.920">
    <property type="match status" value="1"/>
</dbReference>
<dbReference type="PANTHER" id="PTHR30154:SF53">
    <property type="entry name" value="HTH-TYPE TRANSCRIPTIONAL REGULATOR LRPC"/>
    <property type="match status" value="1"/>
</dbReference>
<dbReference type="SUPFAM" id="SSF46785">
    <property type="entry name" value="Winged helix' DNA-binding domain"/>
    <property type="match status" value="1"/>
</dbReference>
<keyword evidence="1" id="KW-0805">Transcription regulation</keyword>
<evidence type="ECO:0000259" key="4">
    <source>
        <dbReference type="PROSITE" id="PS50956"/>
    </source>
</evidence>
<dbReference type="InterPro" id="IPR019887">
    <property type="entry name" value="Tscrpt_reg_AsnC/Lrp_C"/>
</dbReference>
<dbReference type="InterPro" id="IPR011008">
    <property type="entry name" value="Dimeric_a/b-barrel"/>
</dbReference>
<dbReference type="Pfam" id="PF01037">
    <property type="entry name" value="AsnC_trans_reg"/>
    <property type="match status" value="1"/>
</dbReference>
<dbReference type="SUPFAM" id="SSF54909">
    <property type="entry name" value="Dimeric alpha+beta barrel"/>
    <property type="match status" value="1"/>
</dbReference>
<evidence type="ECO:0000256" key="1">
    <source>
        <dbReference type="ARBA" id="ARBA00023015"/>
    </source>
</evidence>
<evidence type="ECO:0000256" key="2">
    <source>
        <dbReference type="ARBA" id="ARBA00023125"/>
    </source>
</evidence>
<dbReference type="PROSITE" id="PS50956">
    <property type="entry name" value="HTH_ASNC_2"/>
    <property type="match status" value="1"/>
</dbReference>
<dbReference type="InterPro" id="IPR011991">
    <property type="entry name" value="ArsR-like_HTH"/>
</dbReference>
<dbReference type="InterPro" id="IPR036390">
    <property type="entry name" value="WH_DNA-bd_sf"/>
</dbReference>
<protein>
    <submittedName>
        <fullName evidence="5">Lrp/AsnC family transcriptional regulator</fullName>
    </submittedName>
</protein>
<dbReference type="SMART" id="SM00344">
    <property type="entry name" value="HTH_ASNC"/>
    <property type="match status" value="1"/>
</dbReference>
<dbReference type="CDD" id="cd00090">
    <property type="entry name" value="HTH_ARSR"/>
    <property type="match status" value="1"/>
</dbReference>
<dbReference type="Proteomes" id="UP001165395">
    <property type="component" value="Unassembled WGS sequence"/>
</dbReference>
<feature type="domain" description="HTH asnC-type" evidence="4">
    <location>
        <begin position="6"/>
        <end position="67"/>
    </location>
</feature>
<dbReference type="InterPro" id="IPR000485">
    <property type="entry name" value="AsnC-type_HTH_dom"/>
</dbReference>
<dbReference type="InterPro" id="IPR036388">
    <property type="entry name" value="WH-like_DNA-bd_sf"/>
</dbReference>
<comment type="caution">
    <text evidence="5">The sequence shown here is derived from an EMBL/GenBank/DDBJ whole genome shotgun (WGS) entry which is preliminary data.</text>
</comment>
<dbReference type="EMBL" id="JAJBZT010000008">
    <property type="protein sequence ID" value="MCB6184624.1"/>
    <property type="molecule type" value="Genomic_DNA"/>
</dbReference>
<evidence type="ECO:0000313" key="5">
    <source>
        <dbReference type="EMBL" id="MCB6184624.1"/>
    </source>
</evidence>
<keyword evidence="6" id="KW-1185">Reference proteome</keyword>
<name>A0ABS8D8X5_9NEIS</name>
<dbReference type="Pfam" id="PF13404">
    <property type="entry name" value="HTH_AsnC-type"/>
    <property type="match status" value="1"/>
</dbReference>
<keyword evidence="2" id="KW-0238">DNA-binding</keyword>
<evidence type="ECO:0000256" key="3">
    <source>
        <dbReference type="ARBA" id="ARBA00023163"/>
    </source>
</evidence>
<accession>A0ABS8D8X5</accession>
<dbReference type="InterPro" id="IPR019888">
    <property type="entry name" value="Tscrpt_reg_AsnC-like"/>
</dbReference>
<keyword evidence="3" id="KW-0804">Transcription</keyword>
<dbReference type="PANTHER" id="PTHR30154">
    <property type="entry name" value="LEUCINE-RESPONSIVE REGULATORY PROTEIN"/>
    <property type="match status" value="1"/>
</dbReference>
<sequence length="151" mass="17009">MQSYLPDNYDRKILAALQEDARMSHAEIGRRVHLSQPAVSERIRRLEQHGVILGYQARVDPTKLGYPITAVIRVASQRGRPYEPYVREKPEVIDCYTVTGEDCAVLKVLAQDIPHLQQLIEDLNQFGNTSTAIVLSTHVAAKPILPPERDV</sequence>
<proteinExistence type="predicted"/>
<evidence type="ECO:0000313" key="6">
    <source>
        <dbReference type="Proteomes" id="UP001165395"/>
    </source>
</evidence>
<organism evidence="5 6">
    <name type="scientific">Leeia speluncae</name>
    <dbReference type="NCBI Taxonomy" id="2884804"/>
    <lineage>
        <taxon>Bacteria</taxon>
        <taxon>Pseudomonadati</taxon>
        <taxon>Pseudomonadota</taxon>
        <taxon>Betaproteobacteria</taxon>
        <taxon>Neisseriales</taxon>
        <taxon>Leeiaceae</taxon>
        <taxon>Leeia</taxon>
    </lineage>
</organism>